<proteinExistence type="predicted"/>
<dbReference type="RefSeq" id="XP_069211422.1">
    <property type="nucleotide sequence ID" value="XM_069351036.1"/>
</dbReference>
<organism evidence="1 2">
    <name type="scientific">Vanrija albida</name>
    <dbReference type="NCBI Taxonomy" id="181172"/>
    <lineage>
        <taxon>Eukaryota</taxon>
        <taxon>Fungi</taxon>
        <taxon>Dikarya</taxon>
        <taxon>Basidiomycota</taxon>
        <taxon>Agaricomycotina</taxon>
        <taxon>Tremellomycetes</taxon>
        <taxon>Trichosporonales</taxon>
        <taxon>Trichosporonaceae</taxon>
        <taxon>Vanrija</taxon>
    </lineage>
</organism>
<accession>A0ABR3Q9W3</accession>
<evidence type="ECO:0008006" key="3">
    <source>
        <dbReference type="Google" id="ProtNLM"/>
    </source>
</evidence>
<evidence type="ECO:0000313" key="2">
    <source>
        <dbReference type="Proteomes" id="UP001565368"/>
    </source>
</evidence>
<keyword evidence="2" id="KW-1185">Reference proteome</keyword>
<sequence>MRTSAQRVFTDPSLRPVLKHILLASINDLPSLFSVCCNLRDYMHNDPFFLSVCENMTFSVPLFRYSLDGDLPNRPLDIRPLACIESSRREESLQVGAPVLTRCVHPEGEVLDVRDGYMATRTKAGTGWTLWALPLAHEVRRTYLKNQDDVKLSSPADDMIPLQDIYLPPRPKGAVDQQRMWTWEFEWSDKFAALAIYPQDNIVIIAAQPAFVPYASKRNTPLETGRAHRIYFFQLRPFGLDRVKNKPKAVSPTPLEQHPEAKLPFLEFIMPYHMGEWDVSYTLKPGPGGLVGLLIKSEGSRSCTTGPLIVFNWIHGHCVTAFGIEPSLTRTIDFDFFSAKHIVLLNVRPLSDEEHDTYVHRPEGAPKTSPDIAVLSPSLVLVRISPNLGHALNVSQLQRPIGGQGASVTLAHPPGTWTVCESFATSSNGIVALELPPISDNMTTRDQAGEVLNTVSGTVCINPPLSLGYLGSMVSYALYPHGGGPSSPQPRPALRGRINASLFIDRVPMSTRRMAVESALRQWREQLDQSKPDGTEGISKAFDDLLCLMVKTHQNSFKESRANGETWRLDFYHEIEFRYPLKLFTSIINFCKSLEDKGFFSNRKGHGGDRPFTRLLDAIENCGGMQVQAKKFAQLLCPPVRPLKDIVPDLQGDWQSFADMQSTWMIATATYGPRAIDIESFNIYSHPPPMAIRSEDMRSKKIRHSNFLVKSYAGGLYFPRFHLLSGPEFEPLRRKCAPECKVHHTPMLVIPTGNRRVGCSRGSTRGLPTSNACPDTPTFSPNVITTPYPIARNSASLPIPDLMVTRPQALPYCEGQSVLVCDQASIKEAYFDGQSFVLVQKDLVSIFCF</sequence>
<protein>
    <recommendedName>
        <fullName evidence="3">F-box domain-containing protein</fullName>
    </recommendedName>
</protein>
<evidence type="ECO:0000313" key="1">
    <source>
        <dbReference type="EMBL" id="KAL1411478.1"/>
    </source>
</evidence>
<gene>
    <name evidence="1" type="ORF">Q8F55_002439</name>
</gene>
<reference evidence="1 2" key="1">
    <citation type="submission" date="2023-08" db="EMBL/GenBank/DDBJ databases">
        <title>Annotated Genome Sequence of Vanrija albida AlHP1.</title>
        <authorList>
            <person name="Herzog R."/>
        </authorList>
    </citation>
    <scope>NUCLEOTIDE SEQUENCE [LARGE SCALE GENOMIC DNA]</scope>
    <source>
        <strain evidence="1 2">AlHP1</strain>
    </source>
</reference>
<dbReference type="GeneID" id="95983482"/>
<comment type="caution">
    <text evidence="1">The sequence shown here is derived from an EMBL/GenBank/DDBJ whole genome shotgun (WGS) entry which is preliminary data.</text>
</comment>
<name>A0ABR3Q9W3_9TREE</name>
<dbReference type="Proteomes" id="UP001565368">
    <property type="component" value="Unassembled WGS sequence"/>
</dbReference>
<dbReference type="EMBL" id="JBBXJM010000002">
    <property type="protein sequence ID" value="KAL1411478.1"/>
    <property type="molecule type" value="Genomic_DNA"/>
</dbReference>